<gene>
    <name evidence="2" type="ORF">V5S96_11060</name>
</gene>
<sequence length="111" mass="12374">MSELDEMTGAMAGRAWRQIARRIGEINARTRFYSGKQHEQIRDMIALAEKWARIADGKMTTSEAELTALAEVVGVLEPEHYDGREEWGVGMIMALFVYGLTIMAAAEVTVP</sequence>
<comment type="caution">
    <text evidence="2">The sequence shown here is derived from an EMBL/GenBank/DDBJ whole genome shotgun (WGS) entry which is preliminary data.</text>
</comment>
<reference evidence="2 3" key="1">
    <citation type="submission" date="2024-02" db="EMBL/GenBank/DDBJ databases">
        <title>Whole genome sequencing and characterization of Corynebacterium isolated from the ocular surface of dry eye disease sufferers.</title>
        <authorList>
            <person name="Naqvi M."/>
        </authorList>
    </citation>
    <scope>NUCLEOTIDE SEQUENCE [LARGE SCALE GENOMIC DNA]</scope>
    <source>
        <strain evidence="2 3">PCRF</strain>
    </source>
</reference>
<name>A0ABU8P0T3_9CORY</name>
<keyword evidence="1" id="KW-0812">Transmembrane</keyword>
<accession>A0ABU8P0T3</accession>
<evidence type="ECO:0000256" key="1">
    <source>
        <dbReference type="SAM" id="Phobius"/>
    </source>
</evidence>
<dbReference type="EMBL" id="JBAHVJ010000013">
    <property type="protein sequence ID" value="MEJ4100890.1"/>
    <property type="molecule type" value="Genomic_DNA"/>
</dbReference>
<dbReference type="RefSeq" id="WP_337891023.1">
    <property type="nucleotide sequence ID" value="NZ_JBAHVI010000012.1"/>
</dbReference>
<evidence type="ECO:0000313" key="3">
    <source>
        <dbReference type="Proteomes" id="UP001359781"/>
    </source>
</evidence>
<keyword evidence="3" id="KW-1185">Reference proteome</keyword>
<protein>
    <submittedName>
        <fullName evidence="2">Uncharacterized protein</fullName>
    </submittedName>
</protein>
<dbReference type="Proteomes" id="UP001359781">
    <property type="component" value="Unassembled WGS sequence"/>
</dbReference>
<proteinExistence type="predicted"/>
<keyword evidence="1" id="KW-0472">Membrane</keyword>
<keyword evidence="1" id="KW-1133">Transmembrane helix</keyword>
<evidence type="ECO:0000313" key="2">
    <source>
        <dbReference type="EMBL" id="MEJ4100890.1"/>
    </source>
</evidence>
<feature type="transmembrane region" description="Helical" evidence="1">
    <location>
        <begin position="87"/>
        <end position="106"/>
    </location>
</feature>
<organism evidence="2 3">
    <name type="scientific">Corynebacterium mastitidis</name>
    <dbReference type="NCBI Taxonomy" id="161890"/>
    <lineage>
        <taxon>Bacteria</taxon>
        <taxon>Bacillati</taxon>
        <taxon>Actinomycetota</taxon>
        <taxon>Actinomycetes</taxon>
        <taxon>Mycobacteriales</taxon>
        <taxon>Corynebacteriaceae</taxon>
        <taxon>Corynebacterium</taxon>
    </lineage>
</organism>